<evidence type="ECO:0000256" key="1">
    <source>
        <dbReference type="SAM" id="MobiDB-lite"/>
    </source>
</evidence>
<dbReference type="RefSeq" id="XP_050498676.1">
    <property type="nucleotide sequence ID" value="XM_050642719.1"/>
</dbReference>
<accession>A0ABM5JL59</accession>
<organism evidence="3 4">
    <name type="scientific">Diabrotica virgifera virgifera</name>
    <name type="common">western corn rootworm</name>
    <dbReference type="NCBI Taxonomy" id="50390"/>
    <lineage>
        <taxon>Eukaryota</taxon>
        <taxon>Metazoa</taxon>
        <taxon>Ecdysozoa</taxon>
        <taxon>Arthropoda</taxon>
        <taxon>Hexapoda</taxon>
        <taxon>Insecta</taxon>
        <taxon>Pterygota</taxon>
        <taxon>Neoptera</taxon>
        <taxon>Endopterygota</taxon>
        <taxon>Coleoptera</taxon>
        <taxon>Polyphaga</taxon>
        <taxon>Cucujiformia</taxon>
        <taxon>Chrysomeloidea</taxon>
        <taxon>Chrysomelidae</taxon>
        <taxon>Galerucinae</taxon>
        <taxon>Diabroticina</taxon>
        <taxon>Diabroticites</taxon>
        <taxon>Diabrotica</taxon>
    </lineage>
</organism>
<evidence type="ECO:0000313" key="3">
    <source>
        <dbReference type="EnsemblMetazoa" id="XP_050498676.1"/>
    </source>
</evidence>
<dbReference type="Pfam" id="PF16064">
    <property type="entry name" value="DUF4806"/>
    <property type="match status" value="1"/>
</dbReference>
<keyword evidence="4" id="KW-1185">Reference proteome</keyword>
<dbReference type="PANTHER" id="PTHR34153:SF2">
    <property type="entry name" value="SI:CH211-262H13.3-RELATED"/>
    <property type="match status" value="1"/>
</dbReference>
<sequence>MYSVIEFKQEEDGGGLSIVNSTWLTPRKTEVRWPPIKDNLQFKKVLRKLEPEIDETWKIYGVQKIFYSTDDFEKATNKLKRAEITSDLQTDLEDDNTRPRRKILKRKFSSDEDSNDQVSLFKPGKKLKQILPQPPPVGINKLYTNPRGSSQELESGTDESDPGIPSGSQFMKSISTPRDKLSFQISTPKSSSSFSRQEATEIQTPTLNESLNFDNSLQDTNGLKVLLKHILTIKEQNRKILNILEKSKPFENSDLPDDFKIKLPIESLQDLEELEIYLTEEENFNTFKSYCASISNLKDVTQKNNRILRSLLTDNIAKHFNYFGNNRRQDRVSNKRPFNQLRLNKVVLDAVKQGTDFTTHEVENAIKRWLKHAPNRNKKNY</sequence>
<dbReference type="RefSeq" id="XP_050511501.1">
    <property type="nucleotide sequence ID" value="XM_050655544.1"/>
</dbReference>
<feature type="region of interest" description="Disordered" evidence="1">
    <location>
        <begin position="90"/>
        <end position="202"/>
    </location>
</feature>
<evidence type="ECO:0000313" key="4">
    <source>
        <dbReference type="Proteomes" id="UP001652700"/>
    </source>
</evidence>
<proteinExistence type="predicted"/>
<dbReference type="EnsemblMetazoa" id="XM_050642719.1">
    <property type="protein sequence ID" value="XP_050498676.1"/>
    <property type="gene ID" value="LOC126879559"/>
</dbReference>
<reference evidence="3" key="1">
    <citation type="submission" date="2025-05" db="UniProtKB">
        <authorList>
            <consortium name="EnsemblMetazoa"/>
        </authorList>
    </citation>
    <scope>IDENTIFICATION</scope>
</reference>
<dbReference type="InterPro" id="IPR032071">
    <property type="entry name" value="DUF4806"/>
</dbReference>
<dbReference type="EnsemblMetazoa" id="XM_050655544.1">
    <property type="protein sequence ID" value="XP_050511501.1"/>
    <property type="gene ID" value="LOC114334476"/>
</dbReference>
<feature type="domain" description="DUF4806" evidence="2">
    <location>
        <begin position="261"/>
        <end position="350"/>
    </location>
</feature>
<feature type="compositionally biased region" description="Polar residues" evidence="1">
    <location>
        <begin position="183"/>
        <end position="202"/>
    </location>
</feature>
<dbReference type="GeneID" id="114334476"/>
<name>A0ABM5JL59_DIAVI</name>
<dbReference type="GeneID" id="126879559"/>
<evidence type="ECO:0000259" key="2">
    <source>
        <dbReference type="Pfam" id="PF16064"/>
    </source>
</evidence>
<dbReference type="PANTHER" id="PTHR34153">
    <property type="entry name" value="SI:CH211-262H13.3-RELATED-RELATED"/>
    <property type="match status" value="1"/>
</dbReference>
<feature type="compositionally biased region" description="Polar residues" evidence="1">
    <location>
        <begin position="142"/>
        <end position="154"/>
    </location>
</feature>
<dbReference type="Proteomes" id="UP001652700">
    <property type="component" value="Unplaced"/>
</dbReference>
<feature type="compositionally biased region" description="Polar residues" evidence="1">
    <location>
        <begin position="166"/>
        <end position="176"/>
    </location>
</feature>
<protein>
    <recommendedName>
        <fullName evidence="2">DUF4806 domain-containing protein</fullName>
    </recommendedName>
</protein>